<dbReference type="SUPFAM" id="SSF53474">
    <property type="entry name" value="alpha/beta-Hydrolases"/>
    <property type="match status" value="1"/>
</dbReference>
<feature type="signal peptide" evidence="2">
    <location>
        <begin position="1"/>
        <end position="23"/>
    </location>
</feature>
<keyword evidence="1 2" id="KW-0732">Signal</keyword>
<sequence>MTSWTTIAAGLVMLLAIGSTAHAWQVPESARLYTPTQAERATIEEKIAELGRALDVARARREAAGFDGADAVADAEIAHKVAVWALKFQEFFDARDVGRTLRVLDKGLDRARALAEGRRPWAWAEGGTVRGYRSRIDGSVQPYAVVLPKVQEPDGGPSRLDVVLHGRDARLSEVRFFDAHDGEPAADGQTSMVLHVYGRGNNAFRWAGETDVLEAIRAVRIIYRVDSRRIVLRGFSMGGAGAWHLGLHHPSRWSSVEAGAGFTETIRYAKLVDPSETTRKLLRIYDAVDYARNAYNVPVAGYGGEVDPQAQASLNILEALQAQGVAMETKGLVTTAVGPDFRRIVGKGMGHAVDKDSAAQLKAFHDERAARGSDRLPRRIRFVTYTLKYPEVGWLKILRLGQHYVPATLDADLQGDVADVKTKNVAVLSVVRRPAETVRLDGREFPLPGEAGESAEAVFRRGRDGWRPLDAEQVRGVKTNIARVKHPGVQGPIDDAFTDAFLCIRGTGRPANPRVCEWAEARLVRFAAEWERWMRGTLTIKNDVDVTAQDVANHNLILFGDTGANSWIRDLAPEIGLTWNADECQLRGGVYPAQDHAPVLIQANPRNPLRYVVINTGPTFGAREFQGTNALLYPHLPDFAVFRIGPSEQVVAEGFFDEQWK</sequence>
<evidence type="ECO:0000313" key="4">
    <source>
        <dbReference type="Proteomes" id="UP001216907"/>
    </source>
</evidence>
<evidence type="ECO:0008006" key="5">
    <source>
        <dbReference type="Google" id="ProtNLM"/>
    </source>
</evidence>
<dbReference type="PANTHER" id="PTHR43037">
    <property type="entry name" value="UNNAMED PRODUCT-RELATED"/>
    <property type="match status" value="1"/>
</dbReference>
<dbReference type="EMBL" id="JARRAG010000002">
    <property type="protein sequence ID" value="MDG3006336.1"/>
    <property type="molecule type" value="Genomic_DNA"/>
</dbReference>
<name>A0ABT6FFI3_9BACT</name>
<organism evidence="3 4">
    <name type="scientific">Paludisphaera mucosa</name>
    <dbReference type="NCBI Taxonomy" id="3030827"/>
    <lineage>
        <taxon>Bacteria</taxon>
        <taxon>Pseudomonadati</taxon>
        <taxon>Planctomycetota</taxon>
        <taxon>Planctomycetia</taxon>
        <taxon>Isosphaerales</taxon>
        <taxon>Isosphaeraceae</taxon>
        <taxon>Paludisphaera</taxon>
    </lineage>
</organism>
<dbReference type="InterPro" id="IPR029058">
    <property type="entry name" value="AB_hydrolase_fold"/>
</dbReference>
<protein>
    <recommendedName>
        <fullName evidence="5">Peptidase S9 prolyl oligopeptidase catalytic domain-containing protein</fullName>
    </recommendedName>
</protein>
<gene>
    <name evidence="3" type="ORF">PZE19_21405</name>
</gene>
<evidence type="ECO:0000256" key="2">
    <source>
        <dbReference type="SAM" id="SignalP"/>
    </source>
</evidence>
<dbReference type="Gene3D" id="3.40.50.1820">
    <property type="entry name" value="alpha/beta hydrolase"/>
    <property type="match status" value="1"/>
</dbReference>
<evidence type="ECO:0000313" key="3">
    <source>
        <dbReference type="EMBL" id="MDG3006336.1"/>
    </source>
</evidence>
<accession>A0ABT6FFI3</accession>
<dbReference type="RefSeq" id="WP_277862636.1">
    <property type="nucleotide sequence ID" value="NZ_JARRAG010000002.1"/>
</dbReference>
<reference evidence="3 4" key="1">
    <citation type="submission" date="2023-03" db="EMBL/GenBank/DDBJ databases">
        <title>Paludisphaera mucosa sp. nov. a novel planctomycete from northern fen.</title>
        <authorList>
            <person name="Ivanova A."/>
        </authorList>
    </citation>
    <scope>NUCLEOTIDE SEQUENCE [LARGE SCALE GENOMIC DNA]</scope>
    <source>
        <strain evidence="3 4">Pla2</strain>
    </source>
</reference>
<evidence type="ECO:0000256" key="1">
    <source>
        <dbReference type="ARBA" id="ARBA00022729"/>
    </source>
</evidence>
<comment type="caution">
    <text evidence="3">The sequence shown here is derived from an EMBL/GenBank/DDBJ whole genome shotgun (WGS) entry which is preliminary data.</text>
</comment>
<dbReference type="InterPro" id="IPR050955">
    <property type="entry name" value="Plant_Biomass_Hydrol_Est"/>
</dbReference>
<dbReference type="PANTHER" id="PTHR43037:SF1">
    <property type="entry name" value="BLL1128 PROTEIN"/>
    <property type="match status" value="1"/>
</dbReference>
<keyword evidence="4" id="KW-1185">Reference proteome</keyword>
<proteinExistence type="predicted"/>
<feature type="chain" id="PRO_5045683976" description="Peptidase S9 prolyl oligopeptidase catalytic domain-containing protein" evidence="2">
    <location>
        <begin position="24"/>
        <end position="661"/>
    </location>
</feature>
<dbReference type="Proteomes" id="UP001216907">
    <property type="component" value="Unassembled WGS sequence"/>
</dbReference>